<accession>F2M3T3</accession>
<dbReference type="RefSeq" id="WP_013682698.1">
    <property type="nucleotide sequence ID" value="NC_015319.1"/>
</dbReference>
<dbReference type="Proteomes" id="UP000007033">
    <property type="component" value="Plasmid p1"/>
</dbReference>
<dbReference type="AlphaFoldDB" id="F2M3T3"/>
<name>F2M3T3_LACAR</name>
<keyword evidence="1" id="KW-0614">Plasmid</keyword>
<reference evidence="1 2" key="1">
    <citation type="submission" date="2011-03" db="EMBL/GenBank/DDBJ databases">
        <authorList>
            <person name="Kant R."/>
            <person name="Paulin L."/>
            <person name="Alatalo E."/>
            <person name="de Vos W.M."/>
            <person name="Palva A."/>
        </authorList>
    </citation>
    <scope>NUCLEOTIDE SEQUENCE [LARGE SCALE GENOMIC DNA]</scope>
    <source>
        <strain evidence="1 2">GRL 1112</strain>
        <plasmid evidence="2">plasmid1</plasmid>
    </source>
</reference>
<dbReference type="KEGG" id="lam:LA2_11019"/>
<geneLocation type="plasmid" evidence="2">
    <name>plasmid1</name>
</geneLocation>
<proteinExistence type="predicted"/>
<protein>
    <submittedName>
        <fullName evidence="1">Uncharacterized protein</fullName>
    </submittedName>
</protein>
<gene>
    <name evidence="1" type="ORF">LA2_11019</name>
</gene>
<evidence type="ECO:0000313" key="2">
    <source>
        <dbReference type="Proteomes" id="UP000007033"/>
    </source>
</evidence>
<evidence type="ECO:0000313" key="1">
    <source>
        <dbReference type="EMBL" id="AEA32933.1"/>
    </source>
</evidence>
<organism evidence="1 2">
    <name type="scientific">Lactobacillus amylovorus (strain GRL 1112)</name>
    <dbReference type="NCBI Taxonomy" id="695560"/>
    <lineage>
        <taxon>Bacteria</taxon>
        <taxon>Bacillati</taxon>
        <taxon>Bacillota</taxon>
        <taxon>Bacilli</taxon>
        <taxon>Lactobacillales</taxon>
        <taxon>Lactobacillaceae</taxon>
        <taxon>Lactobacillus</taxon>
    </lineage>
</organism>
<sequence>MVIKNKYNMTPEQNKRYAKTNLSRLISSELIFEGIHFTSTKLETIIFNFEVKGISVSETDTIINLKRGWN</sequence>
<dbReference type="EMBL" id="CP002612">
    <property type="protein sequence ID" value="AEA32933.1"/>
    <property type="molecule type" value="Genomic_DNA"/>
</dbReference>
<dbReference type="HOGENOM" id="CLU_2752595_0_0_9"/>